<accession>R7S530</accession>
<dbReference type="InterPro" id="IPR049192">
    <property type="entry name" value="DUF4246_C"/>
</dbReference>
<reference evidence="3" key="1">
    <citation type="journal article" date="2012" name="Science">
        <title>The Paleozoic origin of enzymatic lignin decomposition reconstructed from 31 fungal genomes.</title>
        <authorList>
            <person name="Floudas D."/>
            <person name="Binder M."/>
            <person name="Riley R."/>
            <person name="Barry K."/>
            <person name="Blanchette R.A."/>
            <person name="Henrissat B."/>
            <person name="Martinez A.T."/>
            <person name="Otillar R."/>
            <person name="Spatafora J.W."/>
            <person name="Yadav J.S."/>
            <person name="Aerts A."/>
            <person name="Benoit I."/>
            <person name="Boyd A."/>
            <person name="Carlson A."/>
            <person name="Copeland A."/>
            <person name="Coutinho P.M."/>
            <person name="de Vries R.P."/>
            <person name="Ferreira P."/>
            <person name="Findley K."/>
            <person name="Foster B."/>
            <person name="Gaskell J."/>
            <person name="Glotzer D."/>
            <person name="Gorecki P."/>
            <person name="Heitman J."/>
            <person name="Hesse C."/>
            <person name="Hori C."/>
            <person name="Igarashi K."/>
            <person name="Jurgens J.A."/>
            <person name="Kallen N."/>
            <person name="Kersten P."/>
            <person name="Kohler A."/>
            <person name="Kuees U."/>
            <person name="Kumar T.K.A."/>
            <person name="Kuo A."/>
            <person name="LaButti K."/>
            <person name="Larrondo L.F."/>
            <person name="Lindquist E."/>
            <person name="Ling A."/>
            <person name="Lombard V."/>
            <person name="Lucas S."/>
            <person name="Lundell T."/>
            <person name="Martin R."/>
            <person name="McLaughlin D.J."/>
            <person name="Morgenstern I."/>
            <person name="Morin E."/>
            <person name="Murat C."/>
            <person name="Nagy L.G."/>
            <person name="Nolan M."/>
            <person name="Ohm R.A."/>
            <person name="Patyshakuliyeva A."/>
            <person name="Rokas A."/>
            <person name="Ruiz-Duenas F.J."/>
            <person name="Sabat G."/>
            <person name="Salamov A."/>
            <person name="Samejima M."/>
            <person name="Schmutz J."/>
            <person name="Slot J.C."/>
            <person name="St John F."/>
            <person name="Stenlid J."/>
            <person name="Sun H."/>
            <person name="Sun S."/>
            <person name="Syed K."/>
            <person name="Tsang A."/>
            <person name="Wiebenga A."/>
            <person name="Young D."/>
            <person name="Pisabarro A."/>
            <person name="Eastwood D.C."/>
            <person name="Martin F."/>
            <person name="Cullen D."/>
            <person name="Grigoriev I.V."/>
            <person name="Hibbett D.S."/>
        </authorList>
    </citation>
    <scope>NUCLEOTIDE SEQUENCE [LARGE SCALE GENOMIC DNA]</scope>
    <source>
        <strain evidence="3">HHB-11173 SS5</strain>
    </source>
</reference>
<feature type="non-terminal residue" evidence="2">
    <location>
        <position position="1"/>
    </location>
</feature>
<evidence type="ECO:0000259" key="1">
    <source>
        <dbReference type="Pfam" id="PF14033"/>
    </source>
</evidence>
<sequence>GMKNESIVASFVYYYDCENITQSRLAFRNATSEPAEHQNGDVSCMRVLYGYSQWEATSQEIGEVPTKQGRAVAFPNIYQHRVGDFELIDRTKPGYRKILVFFLVDPTVTVPSASTIPVQRKDWIHRVVRRAATDPRSLWGRLPVESST</sequence>
<evidence type="ECO:0000313" key="2">
    <source>
        <dbReference type="EMBL" id="EIN04957.1"/>
    </source>
</evidence>
<dbReference type="Pfam" id="PF14033">
    <property type="entry name" value="DUF4246"/>
    <property type="match status" value="1"/>
</dbReference>
<dbReference type="KEGG" id="psq:PUNSTDRAFT_75484"/>
<dbReference type="HOGENOM" id="CLU_1970176_0_0_1"/>
<dbReference type="GeneID" id="18885584"/>
<name>R7S530_PUNST</name>
<keyword evidence="3" id="KW-1185">Reference proteome</keyword>
<dbReference type="Proteomes" id="UP000054196">
    <property type="component" value="Unassembled WGS sequence"/>
</dbReference>
<protein>
    <recommendedName>
        <fullName evidence="1">DUF4246 domain-containing protein</fullName>
    </recommendedName>
</protein>
<dbReference type="OrthoDB" id="415532at2759"/>
<evidence type="ECO:0000313" key="3">
    <source>
        <dbReference type="Proteomes" id="UP000054196"/>
    </source>
</evidence>
<proteinExistence type="predicted"/>
<dbReference type="OMA" id="YSQWEAT"/>
<dbReference type="EMBL" id="JH687552">
    <property type="protein sequence ID" value="EIN04957.1"/>
    <property type="molecule type" value="Genomic_DNA"/>
</dbReference>
<gene>
    <name evidence="2" type="ORF">PUNSTDRAFT_75484</name>
</gene>
<dbReference type="PANTHER" id="PTHR33119:SF1">
    <property type="entry name" value="FE2OG DIOXYGENASE DOMAIN-CONTAINING PROTEIN"/>
    <property type="match status" value="1"/>
</dbReference>
<dbReference type="AlphaFoldDB" id="R7S530"/>
<dbReference type="InterPro" id="IPR025340">
    <property type="entry name" value="DUF4246"/>
</dbReference>
<feature type="domain" description="DUF4246" evidence="1">
    <location>
        <begin position="1"/>
        <end position="125"/>
    </location>
</feature>
<dbReference type="eggNOG" id="ENOG502QQIE">
    <property type="taxonomic scope" value="Eukaryota"/>
</dbReference>
<dbReference type="RefSeq" id="XP_007387880.1">
    <property type="nucleotide sequence ID" value="XM_007387818.1"/>
</dbReference>
<organism evidence="2 3">
    <name type="scientific">Punctularia strigosozonata (strain HHB-11173)</name>
    <name type="common">White-rot fungus</name>
    <dbReference type="NCBI Taxonomy" id="741275"/>
    <lineage>
        <taxon>Eukaryota</taxon>
        <taxon>Fungi</taxon>
        <taxon>Dikarya</taxon>
        <taxon>Basidiomycota</taxon>
        <taxon>Agaricomycotina</taxon>
        <taxon>Agaricomycetes</taxon>
        <taxon>Corticiales</taxon>
        <taxon>Punctulariaceae</taxon>
        <taxon>Punctularia</taxon>
    </lineage>
</organism>
<dbReference type="PANTHER" id="PTHR33119">
    <property type="entry name" value="IFI3P"/>
    <property type="match status" value="1"/>
</dbReference>